<dbReference type="GeneID" id="54352427"/>
<dbReference type="InterPro" id="IPR004875">
    <property type="entry name" value="DDE_SF_endonuclease_dom"/>
</dbReference>
<protein>
    <submittedName>
        <fullName evidence="2">CENP-B protein</fullName>
    </submittedName>
</protein>
<dbReference type="PANTHER" id="PTHR19303">
    <property type="entry name" value="TRANSPOSON"/>
    <property type="match status" value="1"/>
</dbReference>
<proteinExistence type="predicted"/>
<dbReference type="OrthoDB" id="5425161at2759"/>
<dbReference type="InterPro" id="IPR050863">
    <property type="entry name" value="CenT-Element_Derived"/>
</dbReference>
<accession>A0A6A5RPD2</accession>
<dbReference type="Pfam" id="PF03184">
    <property type="entry name" value="DDE_1"/>
    <property type="match status" value="1"/>
</dbReference>
<evidence type="ECO:0000259" key="1">
    <source>
        <dbReference type="Pfam" id="PF03184"/>
    </source>
</evidence>
<dbReference type="RefSeq" id="XP_033448408.1">
    <property type="nucleotide sequence ID" value="XM_033594759.1"/>
</dbReference>
<keyword evidence="3" id="KW-1185">Reference proteome</keyword>
<dbReference type="PANTHER" id="PTHR19303:SF74">
    <property type="entry name" value="POGO TRANSPOSABLE ELEMENT WITH KRAB DOMAIN"/>
    <property type="match status" value="1"/>
</dbReference>
<feature type="non-terminal residue" evidence="2">
    <location>
        <position position="147"/>
    </location>
</feature>
<dbReference type="AlphaFoldDB" id="A0A6A5RPD2"/>
<dbReference type="GO" id="GO:0003677">
    <property type="term" value="F:DNA binding"/>
    <property type="evidence" value="ECO:0007669"/>
    <property type="project" value="TreeGrafter"/>
</dbReference>
<dbReference type="Proteomes" id="UP000800082">
    <property type="component" value="Unassembled WGS sequence"/>
</dbReference>
<dbReference type="EMBL" id="ML978970">
    <property type="protein sequence ID" value="KAF1928156.1"/>
    <property type="molecule type" value="Genomic_DNA"/>
</dbReference>
<gene>
    <name evidence="2" type="ORF">M421DRAFT_48946</name>
</gene>
<name>A0A6A5RPD2_9PLEO</name>
<feature type="domain" description="DDE-1" evidence="1">
    <location>
        <begin position="3"/>
        <end position="127"/>
    </location>
</feature>
<reference evidence="2" key="1">
    <citation type="journal article" date="2020" name="Stud. Mycol.">
        <title>101 Dothideomycetes genomes: a test case for predicting lifestyles and emergence of pathogens.</title>
        <authorList>
            <person name="Haridas S."/>
            <person name="Albert R."/>
            <person name="Binder M."/>
            <person name="Bloem J."/>
            <person name="Labutti K."/>
            <person name="Salamov A."/>
            <person name="Andreopoulos B."/>
            <person name="Baker S."/>
            <person name="Barry K."/>
            <person name="Bills G."/>
            <person name="Bluhm B."/>
            <person name="Cannon C."/>
            <person name="Castanera R."/>
            <person name="Culley D."/>
            <person name="Daum C."/>
            <person name="Ezra D."/>
            <person name="Gonzalez J."/>
            <person name="Henrissat B."/>
            <person name="Kuo A."/>
            <person name="Liang C."/>
            <person name="Lipzen A."/>
            <person name="Lutzoni F."/>
            <person name="Magnuson J."/>
            <person name="Mondo S."/>
            <person name="Nolan M."/>
            <person name="Ohm R."/>
            <person name="Pangilinan J."/>
            <person name="Park H.-J."/>
            <person name="Ramirez L."/>
            <person name="Alfaro M."/>
            <person name="Sun H."/>
            <person name="Tritt A."/>
            <person name="Yoshinaga Y."/>
            <person name="Zwiers L.-H."/>
            <person name="Turgeon B."/>
            <person name="Goodwin S."/>
            <person name="Spatafora J."/>
            <person name="Crous P."/>
            <person name="Grigoriev I."/>
        </authorList>
    </citation>
    <scope>NUCLEOTIDE SEQUENCE</scope>
    <source>
        <strain evidence="2">CBS 183.55</strain>
    </source>
</reference>
<organism evidence="2 3">
    <name type="scientific">Didymella exigua CBS 183.55</name>
    <dbReference type="NCBI Taxonomy" id="1150837"/>
    <lineage>
        <taxon>Eukaryota</taxon>
        <taxon>Fungi</taxon>
        <taxon>Dikarya</taxon>
        <taxon>Ascomycota</taxon>
        <taxon>Pezizomycotina</taxon>
        <taxon>Dothideomycetes</taxon>
        <taxon>Pleosporomycetidae</taxon>
        <taxon>Pleosporales</taxon>
        <taxon>Pleosporineae</taxon>
        <taxon>Didymellaceae</taxon>
        <taxon>Didymella</taxon>
    </lineage>
</organism>
<evidence type="ECO:0000313" key="3">
    <source>
        <dbReference type="Proteomes" id="UP000800082"/>
    </source>
</evidence>
<dbReference type="GO" id="GO:0005634">
    <property type="term" value="C:nucleus"/>
    <property type="evidence" value="ECO:0007669"/>
    <property type="project" value="TreeGrafter"/>
</dbReference>
<sequence length="147" mass="16448">LSVSKNSWTNNALGLEWLKHFDAHTRAQTVGAHRLLIVDGHKSHSSHEFHKHCEEEKIIVLCMPAHSSHLLQPLDVGCFSPLKRAYSDEISGLARYSSKQIKKEAFLPAFKAAFERLITKENIYAGFRGAGLVPHNPEAVILKLDVV</sequence>
<evidence type="ECO:0000313" key="2">
    <source>
        <dbReference type="EMBL" id="KAF1928156.1"/>
    </source>
</evidence>
<feature type="non-terminal residue" evidence="2">
    <location>
        <position position="1"/>
    </location>
</feature>